<evidence type="ECO:0000259" key="1">
    <source>
        <dbReference type="Pfam" id="PF03886"/>
    </source>
</evidence>
<dbReference type="KEGG" id="gai:IMCC3135_06360"/>
<proteinExistence type="predicted"/>
<gene>
    <name evidence="2" type="ORF">IMCC3135_06360</name>
</gene>
<dbReference type="EMBL" id="CP018632">
    <property type="protein sequence ID" value="ASJ71379.1"/>
    <property type="molecule type" value="Genomic_DNA"/>
</dbReference>
<dbReference type="Gene3D" id="3.40.50.10610">
    <property type="entry name" value="ABC-type transport auxiliary lipoprotein component"/>
    <property type="match status" value="1"/>
</dbReference>
<reference evidence="2 3" key="1">
    <citation type="submission" date="2016-12" db="EMBL/GenBank/DDBJ databases">
        <authorList>
            <person name="Song W.-J."/>
            <person name="Kurnit D.M."/>
        </authorList>
    </citation>
    <scope>NUCLEOTIDE SEQUENCE [LARGE SCALE GENOMIC DNA]</scope>
    <source>
        <strain evidence="2 3">IMCC3135</strain>
    </source>
</reference>
<organism evidence="2 3">
    <name type="scientific">Granulosicoccus antarcticus IMCC3135</name>
    <dbReference type="NCBI Taxonomy" id="1192854"/>
    <lineage>
        <taxon>Bacteria</taxon>
        <taxon>Pseudomonadati</taxon>
        <taxon>Pseudomonadota</taxon>
        <taxon>Gammaproteobacteria</taxon>
        <taxon>Chromatiales</taxon>
        <taxon>Granulosicoccaceae</taxon>
        <taxon>Granulosicoccus</taxon>
    </lineage>
</organism>
<feature type="domain" description="ABC-type transport auxiliary lipoprotein component" evidence="1">
    <location>
        <begin position="42"/>
        <end position="201"/>
    </location>
</feature>
<dbReference type="InterPro" id="IPR005586">
    <property type="entry name" value="ABC_trans_aux"/>
</dbReference>
<dbReference type="Proteomes" id="UP000250079">
    <property type="component" value="Chromosome"/>
</dbReference>
<accession>A0A2Z2NJM2</accession>
<keyword evidence="3" id="KW-1185">Reference proteome</keyword>
<dbReference type="SUPFAM" id="SSF159594">
    <property type="entry name" value="XCC0632-like"/>
    <property type="match status" value="1"/>
</dbReference>
<dbReference type="RefSeq" id="WP_088916823.1">
    <property type="nucleotide sequence ID" value="NZ_CP018632.1"/>
</dbReference>
<dbReference type="OrthoDB" id="5600407at2"/>
<name>A0A2Z2NJM2_9GAMM</name>
<evidence type="ECO:0000313" key="3">
    <source>
        <dbReference type="Proteomes" id="UP000250079"/>
    </source>
</evidence>
<protein>
    <recommendedName>
        <fullName evidence="1">ABC-type transport auxiliary lipoprotein component domain-containing protein</fullName>
    </recommendedName>
</protein>
<dbReference type="Pfam" id="PF03886">
    <property type="entry name" value="ABC_trans_aux"/>
    <property type="match status" value="1"/>
</dbReference>
<evidence type="ECO:0000313" key="2">
    <source>
        <dbReference type="EMBL" id="ASJ71379.1"/>
    </source>
</evidence>
<sequence>MPFLLVANIMNAKFCRSGRVVTLLLAVSFLSACGSVPQPRLYLLESPAGQEGEGVTPPAPELRELGVVMVSLPGYAVNAQIASLATNGSVTQDNDHRWAEDPAMAINRLLVDRLRKHADTTVLTEPWPRDYRPTARVKVVFDRLLREPSGGADMSGQVQLLSGDGRKLLKIMPFEFVLNGQDTARQAFFVAVSQGVDDIARMAIEALQQLELKS</sequence>
<dbReference type="AlphaFoldDB" id="A0A2Z2NJM2"/>